<feature type="transmembrane region" description="Helical" evidence="1">
    <location>
        <begin position="49"/>
        <end position="70"/>
    </location>
</feature>
<feature type="transmembrane region" description="Helical" evidence="1">
    <location>
        <begin position="90"/>
        <end position="107"/>
    </location>
</feature>
<organism evidence="2 3">
    <name type="scientific">Mesobacillus boroniphilus JCM 21738</name>
    <dbReference type="NCBI Taxonomy" id="1294265"/>
    <lineage>
        <taxon>Bacteria</taxon>
        <taxon>Bacillati</taxon>
        <taxon>Bacillota</taxon>
        <taxon>Bacilli</taxon>
        <taxon>Bacillales</taxon>
        <taxon>Bacillaceae</taxon>
        <taxon>Mesobacillus</taxon>
    </lineage>
</organism>
<dbReference type="EMBL" id="BAUW01000121">
    <property type="protein sequence ID" value="GAE48053.1"/>
    <property type="molecule type" value="Genomic_DNA"/>
</dbReference>
<gene>
    <name evidence="2" type="ORF">JCM21738_5128</name>
</gene>
<dbReference type="Proteomes" id="UP000018949">
    <property type="component" value="Unassembled WGS sequence"/>
</dbReference>
<evidence type="ECO:0000256" key="1">
    <source>
        <dbReference type="SAM" id="Phobius"/>
    </source>
</evidence>
<keyword evidence="1" id="KW-0812">Transmembrane</keyword>
<evidence type="ECO:0000313" key="2">
    <source>
        <dbReference type="EMBL" id="GAE48053.1"/>
    </source>
</evidence>
<reference evidence="2 3" key="1">
    <citation type="submission" date="2013-12" db="EMBL/GenBank/DDBJ databases">
        <title>NBRP : Genome information of microbial organism related human and environment.</title>
        <authorList>
            <person name="Hattori M."/>
            <person name="Oshima K."/>
            <person name="Inaba H."/>
            <person name="Suda W."/>
            <person name="Sakamoto M."/>
            <person name="Iino T."/>
            <person name="Kitahara M."/>
            <person name="Oshida Y."/>
            <person name="Iida T."/>
            <person name="Kudo T."/>
            <person name="Itoh T."/>
            <person name="Ahmed I."/>
            <person name="Ohkuma M."/>
        </authorList>
    </citation>
    <scope>NUCLEOTIDE SEQUENCE [LARGE SCALE GENOMIC DNA]</scope>
    <source>
        <strain evidence="2 3">JCM 21738</strain>
    </source>
</reference>
<evidence type="ECO:0000313" key="3">
    <source>
        <dbReference type="Proteomes" id="UP000018949"/>
    </source>
</evidence>
<accession>W4RW22</accession>
<protein>
    <submittedName>
        <fullName evidence="2">Uncharacterized protein</fullName>
    </submittedName>
</protein>
<keyword evidence="1" id="KW-0472">Membrane</keyword>
<feature type="transmembrane region" description="Helical" evidence="1">
    <location>
        <begin position="20"/>
        <end position="42"/>
    </location>
</feature>
<name>W4RW22_9BACI</name>
<dbReference type="AlphaFoldDB" id="W4RW22"/>
<proteinExistence type="predicted"/>
<keyword evidence="1" id="KW-1133">Transmembrane helix</keyword>
<sequence>MIENKDSFSQYISYFENIRVWGSIISSRFLSVLFIATAVIFLKTVLKKNILVFFSAIIILGTDGILFNQFSLFLGKAKMNLDTWLDSEEQWFNFLYFILVITVFYLVSRKIYDKKEFYD</sequence>
<comment type="caution">
    <text evidence="2">The sequence shown here is derived from an EMBL/GenBank/DDBJ whole genome shotgun (WGS) entry which is preliminary data.</text>
</comment>
<keyword evidence="3" id="KW-1185">Reference proteome</keyword>